<dbReference type="GO" id="GO:0003676">
    <property type="term" value="F:nucleic acid binding"/>
    <property type="evidence" value="ECO:0007669"/>
    <property type="project" value="InterPro"/>
</dbReference>
<dbReference type="PANTHER" id="PTHR47723:SF19">
    <property type="entry name" value="POLYNUCLEOTIDYL TRANSFERASE, RIBONUCLEASE H-LIKE SUPERFAMILY PROTEIN"/>
    <property type="match status" value="1"/>
</dbReference>
<keyword evidence="3" id="KW-0472">Membrane</keyword>
<dbReference type="Pfam" id="PF13456">
    <property type="entry name" value="RVT_3"/>
    <property type="match status" value="1"/>
</dbReference>
<comment type="caution">
    <text evidence="5">The sequence shown here is derived from an EMBL/GenBank/DDBJ whole genome shotgun (WGS) entry which is preliminary data.</text>
</comment>
<dbReference type="EMBL" id="WHWC01000011">
    <property type="protein sequence ID" value="KAG8373449.1"/>
    <property type="molecule type" value="Genomic_DNA"/>
</dbReference>
<feature type="transmembrane region" description="Helical" evidence="3">
    <location>
        <begin position="405"/>
        <end position="425"/>
    </location>
</feature>
<gene>
    <name evidence="5" type="ORF">BUALT_Bualt11G0025400</name>
</gene>
<feature type="repeat" description="TPR" evidence="1">
    <location>
        <begin position="566"/>
        <end position="599"/>
    </location>
</feature>
<organism evidence="5 6">
    <name type="scientific">Buddleja alternifolia</name>
    <dbReference type="NCBI Taxonomy" id="168488"/>
    <lineage>
        <taxon>Eukaryota</taxon>
        <taxon>Viridiplantae</taxon>
        <taxon>Streptophyta</taxon>
        <taxon>Embryophyta</taxon>
        <taxon>Tracheophyta</taxon>
        <taxon>Spermatophyta</taxon>
        <taxon>Magnoliopsida</taxon>
        <taxon>eudicotyledons</taxon>
        <taxon>Gunneridae</taxon>
        <taxon>Pentapetalae</taxon>
        <taxon>asterids</taxon>
        <taxon>lamiids</taxon>
        <taxon>Lamiales</taxon>
        <taxon>Scrophulariaceae</taxon>
        <taxon>Buddlejeae</taxon>
        <taxon>Buddleja</taxon>
    </lineage>
</organism>
<keyword evidence="3" id="KW-1133">Transmembrane helix</keyword>
<dbReference type="InterPro" id="IPR002156">
    <property type="entry name" value="RNaseH_domain"/>
</dbReference>
<keyword evidence="3" id="KW-0812">Transmembrane</keyword>
<feature type="region of interest" description="Disordered" evidence="2">
    <location>
        <begin position="174"/>
        <end position="193"/>
    </location>
</feature>
<reference evidence="5" key="1">
    <citation type="submission" date="2019-10" db="EMBL/GenBank/DDBJ databases">
        <authorList>
            <person name="Zhang R."/>
            <person name="Pan Y."/>
            <person name="Wang J."/>
            <person name="Ma R."/>
            <person name="Yu S."/>
        </authorList>
    </citation>
    <scope>NUCLEOTIDE SEQUENCE</scope>
    <source>
        <strain evidence="5">LA-IB0</strain>
        <tissue evidence="5">Leaf</tissue>
    </source>
</reference>
<dbReference type="InterPro" id="IPR012337">
    <property type="entry name" value="RNaseH-like_sf"/>
</dbReference>
<name>A0AAV6WTN7_9LAMI</name>
<evidence type="ECO:0000313" key="5">
    <source>
        <dbReference type="EMBL" id="KAG8373449.1"/>
    </source>
</evidence>
<dbReference type="InterPro" id="IPR019734">
    <property type="entry name" value="TPR_rpt"/>
</dbReference>
<evidence type="ECO:0000313" key="6">
    <source>
        <dbReference type="Proteomes" id="UP000826271"/>
    </source>
</evidence>
<dbReference type="Pfam" id="PF13181">
    <property type="entry name" value="TPR_8"/>
    <property type="match status" value="1"/>
</dbReference>
<protein>
    <recommendedName>
        <fullName evidence="4">RNase H type-1 domain-containing protein</fullName>
    </recommendedName>
</protein>
<proteinExistence type="predicted"/>
<dbReference type="SUPFAM" id="SSF53098">
    <property type="entry name" value="Ribonuclease H-like"/>
    <property type="match status" value="1"/>
</dbReference>
<dbReference type="InterPro" id="IPR053151">
    <property type="entry name" value="RNase_H-like"/>
</dbReference>
<dbReference type="PROSITE" id="PS50005">
    <property type="entry name" value="TPR"/>
    <property type="match status" value="1"/>
</dbReference>
<dbReference type="GO" id="GO:0004523">
    <property type="term" value="F:RNA-DNA hybrid ribonuclease activity"/>
    <property type="evidence" value="ECO:0007669"/>
    <property type="project" value="InterPro"/>
</dbReference>
<dbReference type="Proteomes" id="UP000826271">
    <property type="component" value="Unassembled WGS sequence"/>
</dbReference>
<dbReference type="SUPFAM" id="SSF48452">
    <property type="entry name" value="TPR-like"/>
    <property type="match status" value="1"/>
</dbReference>
<evidence type="ECO:0000256" key="2">
    <source>
        <dbReference type="SAM" id="MobiDB-lite"/>
    </source>
</evidence>
<accession>A0AAV6WTN7</accession>
<dbReference type="PANTHER" id="PTHR47723">
    <property type="entry name" value="OS05G0353850 PROTEIN"/>
    <property type="match status" value="1"/>
</dbReference>
<dbReference type="CDD" id="cd06222">
    <property type="entry name" value="RNase_H_like"/>
    <property type="match status" value="1"/>
</dbReference>
<evidence type="ECO:0000259" key="4">
    <source>
        <dbReference type="Pfam" id="PF13456"/>
    </source>
</evidence>
<dbReference type="AlphaFoldDB" id="A0AAV6WTN7"/>
<feature type="domain" description="RNase H type-1" evidence="4">
    <location>
        <begin position="283"/>
        <end position="349"/>
    </location>
</feature>
<dbReference type="InterPro" id="IPR036397">
    <property type="entry name" value="RNaseH_sf"/>
</dbReference>
<dbReference type="Gene3D" id="1.25.40.10">
    <property type="entry name" value="Tetratricopeptide repeat domain"/>
    <property type="match status" value="2"/>
</dbReference>
<dbReference type="InterPro" id="IPR044730">
    <property type="entry name" value="RNase_H-like_dom_plant"/>
</dbReference>
<evidence type="ECO:0000256" key="1">
    <source>
        <dbReference type="PROSITE-ProRule" id="PRU00339"/>
    </source>
</evidence>
<dbReference type="InterPro" id="IPR011990">
    <property type="entry name" value="TPR-like_helical_dom_sf"/>
</dbReference>
<keyword evidence="1" id="KW-0802">TPR repeat</keyword>
<dbReference type="Gene3D" id="3.30.420.10">
    <property type="entry name" value="Ribonuclease H-like superfamily/Ribonuclease H"/>
    <property type="match status" value="1"/>
</dbReference>
<evidence type="ECO:0000256" key="3">
    <source>
        <dbReference type="SAM" id="Phobius"/>
    </source>
</evidence>
<sequence length="611" mass="67830">MGGTGSAHMQKGSRFNILNGLEEEAFKFNSPRLKNMENQDHGSLGEKDAGPKKVAHAQSHLNLTNIEQRSPRKVLHFDRTAIPQMDFGDCFVIKENPICPSPIEDSGPSKTTGQAKSKLTPKNKILTRLMKKGQKPIKTVFKALNQTKPSTHSCTQQTDTIHPDLLFGQAQHTDIQEDPNRSRGAASFDPGARDMENMRGSQDQEDDELLENVYEEHYDDVLEELNSEMSDNSSGIPIEEARNYHTINTDVTENTIMVGWTKPNQNTVKMNVDAAISQHGGTSSMYAEIGGVLRDNQGTWLHGFSGRIHAETILQAELHAIHKGMEEAWNCRYRDVVLETDCWEALHAVAEATIYFPRISLASGNRGSEDPSVIEKLFHGAMLNIPIIRIGTTVSHRPPTMEKDVLIQIGILLFSLCIFYVLHSLPNRAFSKLRSKTRPNNQAHRHFIQGAQFLSRARSSKTKSAALNLARSAVNEADKAVALEPKDPAAYILKGMAQSLLGHKTAALKSLDVALSPPAVKMLAEREKGDALFKRAELRVELNKKRRVDSAIDDLVEAVGLSKDNAKAFCLLGQCYEMKGLRDEAKINFEEALKIEPELKEGRDGLGRLGF</sequence>
<dbReference type="SMART" id="SM00028">
    <property type="entry name" value="TPR"/>
    <property type="match status" value="1"/>
</dbReference>
<keyword evidence="6" id="KW-1185">Reference proteome</keyword>